<sequence>MDLNKYVADGRLPGVLTLVARGDDVEVEIAGPYTRDTLFRLASITKPITAAAVMLLLEDGRIALDDPVDIWLPELGEPKVVRTPESPIDDVVPAARAVTVFDLLTSRAGYGFAPRFDLPAVQAFGDVMGWDGRQVQDPPAPDEWMARLATIPMAAQPGAAFLYHAASDLQGVLVSRVSGQSFPDFLQERVFEPLGMVDTAFWVTPDNIDRFTGYYRSGLELVDPPEGRWSTPPAFPSGGGGLVSTADDWLRFGRALLSDALLTRESVKLMTTNHLPEEQRVGGGVFLDGQGWGFGGSVDVTTKQPWNVPGRYGWTGGTGTTAYVHPATGTVTILLTQLAAESPESAAHLMEFWTDTAR</sequence>
<dbReference type="PANTHER" id="PTHR43283">
    <property type="entry name" value="BETA-LACTAMASE-RELATED"/>
    <property type="match status" value="1"/>
</dbReference>
<evidence type="ECO:0000313" key="2">
    <source>
        <dbReference type="EMBL" id="ALG08107.1"/>
    </source>
</evidence>
<dbReference type="SUPFAM" id="SSF56601">
    <property type="entry name" value="beta-lactamase/transpeptidase-like"/>
    <property type="match status" value="1"/>
</dbReference>
<evidence type="ECO:0000259" key="1">
    <source>
        <dbReference type="Pfam" id="PF00144"/>
    </source>
</evidence>
<dbReference type="Pfam" id="PF00144">
    <property type="entry name" value="Beta-lactamase"/>
    <property type="match status" value="1"/>
</dbReference>
<dbReference type="EMBL" id="CP012752">
    <property type="protein sequence ID" value="ALG08107.1"/>
    <property type="molecule type" value="Genomic_DNA"/>
</dbReference>
<dbReference type="InterPro" id="IPR001466">
    <property type="entry name" value="Beta-lactam-related"/>
</dbReference>
<dbReference type="STRING" id="860235.AOZ06_15320"/>
<gene>
    <name evidence="2" type="ORF">AOZ06_15320</name>
</gene>
<dbReference type="InterPro" id="IPR050789">
    <property type="entry name" value="Diverse_Enzym_Activities"/>
</dbReference>
<dbReference type="InterPro" id="IPR012338">
    <property type="entry name" value="Beta-lactam/transpept-like"/>
</dbReference>
<organism evidence="2 3">
    <name type="scientific">Kibdelosporangium phytohabitans</name>
    <dbReference type="NCBI Taxonomy" id="860235"/>
    <lineage>
        <taxon>Bacteria</taxon>
        <taxon>Bacillati</taxon>
        <taxon>Actinomycetota</taxon>
        <taxon>Actinomycetes</taxon>
        <taxon>Pseudonocardiales</taxon>
        <taxon>Pseudonocardiaceae</taxon>
        <taxon>Kibdelosporangium</taxon>
    </lineage>
</organism>
<evidence type="ECO:0000313" key="3">
    <source>
        <dbReference type="Proteomes" id="UP000063699"/>
    </source>
</evidence>
<dbReference type="Gene3D" id="3.40.710.10">
    <property type="entry name" value="DD-peptidase/beta-lactamase superfamily"/>
    <property type="match status" value="1"/>
</dbReference>
<dbReference type="PANTHER" id="PTHR43283:SF3">
    <property type="entry name" value="BETA-LACTAMASE FAMILY PROTEIN (AFU_ORTHOLOGUE AFUA_5G07500)"/>
    <property type="match status" value="1"/>
</dbReference>
<name>A0A0N9I111_9PSEU</name>
<reference evidence="2 3" key="1">
    <citation type="submission" date="2015-07" db="EMBL/GenBank/DDBJ databases">
        <title>Genome sequencing of Kibdelosporangium phytohabitans.</title>
        <authorList>
            <person name="Qin S."/>
            <person name="Xing K."/>
        </authorList>
    </citation>
    <scope>NUCLEOTIDE SEQUENCE [LARGE SCALE GENOMIC DNA]</scope>
    <source>
        <strain evidence="2 3">KLBMP1111</strain>
    </source>
</reference>
<keyword evidence="2" id="KW-0378">Hydrolase</keyword>
<proteinExistence type="predicted"/>
<dbReference type="GO" id="GO:0016787">
    <property type="term" value="F:hydrolase activity"/>
    <property type="evidence" value="ECO:0007669"/>
    <property type="project" value="UniProtKB-KW"/>
</dbReference>
<protein>
    <submittedName>
        <fullName evidence="2">Serine hydrolase</fullName>
    </submittedName>
</protein>
<dbReference type="AlphaFoldDB" id="A0A0N9I111"/>
<feature type="domain" description="Beta-lactamase-related" evidence="1">
    <location>
        <begin position="5"/>
        <end position="343"/>
    </location>
</feature>
<accession>A0A0N9I111</accession>
<keyword evidence="3" id="KW-1185">Reference proteome</keyword>
<dbReference type="Proteomes" id="UP000063699">
    <property type="component" value="Chromosome"/>
</dbReference>
<dbReference type="KEGG" id="kphy:AOZ06_15320"/>